<evidence type="ECO:0000313" key="7">
    <source>
        <dbReference type="EMBL" id="KAA1259009.1"/>
    </source>
</evidence>
<keyword evidence="3 5" id="KW-1133">Transmembrane helix</keyword>
<feature type="transmembrane region" description="Helical" evidence="5">
    <location>
        <begin position="319"/>
        <end position="338"/>
    </location>
</feature>
<name>A0A5B1CGZ0_9BACT</name>
<feature type="transmembrane region" description="Helical" evidence="5">
    <location>
        <begin position="220"/>
        <end position="238"/>
    </location>
</feature>
<feature type="transmembrane region" description="Helical" evidence="5">
    <location>
        <begin position="30"/>
        <end position="50"/>
    </location>
</feature>
<dbReference type="PANTHER" id="PTHR37422">
    <property type="entry name" value="TEICHURONIC ACID BIOSYNTHESIS PROTEIN TUAE"/>
    <property type="match status" value="1"/>
</dbReference>
<dbReference type="Pfam" id="PF04932">
    <property type="entry name" value="Wzy_C"/>
    <property type="match status" value="1"/>
</dbReference>
<comment type="caution">
    <text evidence="7">The sequence shown here is derived from an EMBL/GenBank/DDBJ whole genome shotgun (WGS) entry which is preliminary data.</text>
</comment>
<evidence type="ECO:0000256" key="2">
    <source>
        <dbReference type="ARBA" id="ARBA00022692"/>
    </source>
</evidence>
<feature type="transmembrane region" description="Helical" evidence="5">
    <location>
        <begin position="345"/>
        <end position="362"/>
    </location>
</feature>
<keyword evidence="8" id="KW-1185">Reference proteome</keyword>
<feature type="transmembrane region" description="Helical" evidence="5">
    <location>
        <begin position="91"/>
        <end position="108"/>
    </location>
</feature>
<evidence type="ECO:0000256" key="4">
    <source>
        <dbReference type="ARBA" id="ARBA00023136"/>
    </source>
</evidence>
<evidence type="ECO:0000256" key="1">
    <source>
        <dbReference type="ARBA" id="ARBA00004141"/>
    </source>
</evidence>
<evidence type="ECO:0000259" key="6">
    <source>
        <dbReference type="Pfam" id="PF04932"/>
    </source>
</evidence>
<reference evidence="7 8" key="1">
    <citation type="submission" date="2019-08" db="EMBL/GenBank/DDBJ databases">
        <title>Deep-cultivation of Planctomycetes and their phenomic and genomic characterization uncovers novel biology.</title>
        <authorList>
            <person name="Wiegand S."/>
            <person name="Jogler M."/>
            <person name="Boedeker C."/>
            <person name="Pinto D."/>
            <person name="Vollmers J."/>
            <person name="Rivas-Marin E."/>
            <person name="Kohn T."/>
            <person name="Peeters S.H."/>
            <person name="Heuer A."/>
            <person name="Rast P."/>
            <person name="Oberbeckmann S."/>
            <person name="Bunk B."/>
            <person name="Jeske O."/>
            <person name="Meyerdierks A."/>
            <person name="Storesund J.E."/>
            <person name="Kallscheuer N."/>
            <person name="Luecker S."/>
            <person name="Lage O.M."/>
            <person name="Pohl T."/>
            <person name="Merkel B.J."/>
            <person name="Hornburger P."/>
            <person name="Mueller R.-W."/>
            <person name="Bruemmer F."/>
            <person name="Labrenz M."/>
            <person name="Spormann A.M."/>
            <person name="Op Den Camp H."/>
            <person name="Overmann J."/>
            <person name="Amann R."/>
            <person name="Jetten M.S.M."/>
            <person name="Mascher T."/>
            <person name="Medema M.H."/>
            <person name="Devos D.P."/>
            <person name="Kaster A.-K."/>
            <person name="Ovreas L."/>
            <person name="Rohde M."/>
            <person name="Galperin M.Y."/>
            <person name="Jogler C."/>
        </authorList>
    </citation>
    <scope>NUCLEOTIDE SEQUENCE [LARGE SCALE GENOMIC DNA]</scope>
    <source>
        <strain evidence="7 8">LF1</strain>
    </source>
</reference>
<dbReference type="Proteomes" id="UP000322699">
    <property type="component" value="Unassembled WGS sequence"/>
</dbReference>
<gene>
    <name evidence="7" type="ORF">LF1_15340</name>
</gene>
<evidence type="ECO:0000256" key="5">
    <source>
        <dbReference type="SAM" id="Phobius"/>
    </source>
</evidence>
<feature type="transmembrane region" description="Helical" evidence="5">
    <location>
        <begin position="198"/>
        <end position="215"/>
    </location>
</feature>
<keyword evidence="7" id="KW-0436">Ligase</keyword>
<feature type="domain" description="O-antigen ligase-related" evidence="6">
    <location>
        <begin position="180"/>
        <end position="326"/>
    </location>
</feature>
<dbReference type="EMBL" id="VRLW01000001">
    <property type="protein sequence ID" value="KAA1259009.1"/>
    <property type="molecule type" value="Genomic_DNA"/>
</dbReference>
<proteinExistence type="predicted"/>
<organism evidence="7 8">
    <name type="scientific">Rubripirellula obstinata</name>
    <dbReference type="NCBI Taxonomy" id="406547"/>
    <lineage>
        <taxon>Bacteria</taxon>
        <taxon>Pseudomonadati</taxon>
        <taxon>Planctomycetota</taxon>
        <taxon>Planctomycetia</taxon>
        <taxon>Pirellulales</taxon>
        <taxon>Pirellulaceae</taxon>
        <taxon>Rubripirellula</taxon>
    </lineage>
</organism>
<keyword evidence="4 5" id="KW-0472">Membrane</keyword>
<accession>A0A5B1CGZ0</accession>
<feature type="transmembrane region" description="Helical" evidence="5">
    <location>
        <begin position="5"/>
        <end position="24"/>
    </location>
</feature>
<dbReference type="InterPro" id="IPR051533">
    <property type="entry name" value="WaaL-like"/>
</dbReference>
<sequence>MAFRILHPLIAALFAFGPLFFAMFANSVVAQAYLGSAIALSSLIILERVFNRSLPTWTLFLLMAASVVMICYWALLLASGSGVDSADTFKVLGRLSIMPLVLCAAGLIDWRRPSVIRCVSITAIVLLSLFTLVHLNNGMTTGLIFLELHSNFLGIIGGFAIIFAFYFRRIGRSSILNILLAAVGLIACVCSVSRTSYAVVILFFGIYFIYCLIGVRPITALPAVVLTIAAAITLSLSWPNWIEHPTVQRASEVSMEHLGKRLGGGRALMWQKGKMRFEKNPWIGTGTEAHADWTVIKKNGEVLKLSIHNYYYAVLHESGIIGLAIITAYIMAITWVLSTGHNMDSMTLGIAFLLVLLIHQITEVSLTTGSFMVGIAMWTGLGAMLSGSRSIPVDPRRAVSLW</sequence>
<feature type="transmembrane region" description="Helical" evidence="5">
    <location>
        <begin position="57"/>
        <end position="79"/>
    </location>
</feature>
<feature type="transmembrane region" description="Helical" evidence="5">
    <location>
        <begin position="174"/>
        <end position="192"/>
    </location>
</feature>
<dbReference type="RefSeq" id="WP_068260276.1">
    <property type="nucleotide sequence ID" value="NZ_LWSK01000015.1"/>
</dbReference>
<feature type="transmembrane region" description="Helical" evidence="5">
    <location>
        <begin position="368"/>
        <end position="387"/>
    </location>
</feature>
<protein>
    <submittedName>
        <fullName evidence="7">O-Antigen ligase</fullName>
    </submittedName>
</protein>
<feature type="transmembrane region" description="Helical" evidence="5">
    <location>
        <begin position="148"/>
        <end position="167"/>
    </location>
</feature>
<dbReference type="InterPro" id="IPR007016">
    <property type="entry name" value="O-antigen_ligase-rel_domated"/>
</dbReference>
<comment type="subcellular location">
    <subcellularLocation>
        <location evidence="1">Membrane</location>
        <topology evidence="1">Multi-pass membrane protein</topology>
    </subcellularLocation>
</comment>
<dbReference type="GO" id="GO:0016874">
    <property type="term" value="F:ligase activity"/>
    <property type="evidence" value="ECO:0007669"/>
    <property type="project" value="UniProtKB-KW"/>
</dbReference>
<evidence type="ECO:0000256" key="3">
    <source>
        <dbReference type="ARBA" id="ARBA00022989"/>
    </source>
</evidence>
<dbReference type="AlphaFoldDB" id="A0A5B1CGZ0"/>
<evidence type="ECO:0000313" key="8">
    <source>
        <dbReference type="Proteomes" id="UP000322699"/>
    </source>
</evidence>
<dbReference type="GO" id="GO:0016020">
    <property type="term" value="C:membrane"/>
    <property type="evidence" value="ECO:0007669"/>
    <property type="project" value="UniProtKB-SubCell"/>
</dbReference>
<dbReference type="PANTHER" id="PTHR37422:SF17">
    <property type="entry name" value="O-ANTIGEN LIGASE"/>
    <property type="match status" value="1"/>
</dbReference>
<keyword evidence="2 5" id="KW-0812">Transmembrane</keyword>
<feature type="transmembrane region" description="Helical" evidence="5">
    <location>
        <begin position="115"/>
        <end position="136"/>
    </location>
</feature>